<dbReference type="Pfam" id="PF14209">
    <property type="entry name" value="DUF4321"/>
    <property type="match status" value="1"/>
</dbReference>
<reference evidence="2 3" key="1">
    <citation type="submission" date="2019-03" db="EMBL/GenBank/DDBJ databases">
        <title>Genomic Encyclopedia of Type Strains, Phase IV (KMG-IV): sequencing the most valuable type-strain genomes for metagenomic binning, comparative biology and taxonomic classification.</title>
        <authorList>
            <person name="Goeker M."/>
        </authorList>
    </citation>
    <scope>NUCLEOTIDE SEQUENCE [LARGE SCALE GENOMIC DNA]</scope>
    <source>
        <strain evidence="2 3">DSM 24629</strain>
    </source>
</reference>
<evidence type="ECO:0000313" key="2">
    <source>
        <dbReference type="EMBL" id="TCT14974.1"/>
    </source>
</evidence>
<dbReference type="InterPro" id="IPR025470">
    <property type="entry name" value="DUF4321"/>
</dbReference>
<evidence type="ECO:0000256" key="1">
    <source>
        <dbReference type="SAM" id="Phobius"/>
    </source>
</evidence>
<accession>A0A4R3MLI7</accession>
<dbReference type="OrthoDB" id="2085896at2"/>
<proteinExistence type="predicted"/>
<comment type="caution">
    <text evidence="2">The sequence shown here is derived from an EMBL/GenBank/DDBJ whole genome shotgun (WGS) entry which is preliminary data.</text>
</comment>
<keyword evidence="1" id="KW-0472">Membrane</keyword>
<evidence type="ECO:0000313" key="3">
    <source>
        <dbReference type="Proteomes" id="UP000294902"/>
    </source>
</evidence>
<dbReference type="EMBL" id="SMAL01000004">
    <property type="protein sequence ID" value="TCT14974.1"/>
    <property type="molecule type" value="Genomic_DNA"/>
</dbReference>
<dbReference type="AlphaFoldDB" id="A0A4R3MLI7"/>
<feature type="transmembrane region" description="Helical" evidence="1">
    <location>
        <begin position="65"/>
        <end position="84"/>
    </location>
</feature>
<keyword evidence="3" id="KW-1185">Reference proteome</keyword>
<dbReference type="RefSeq" id="WP_132251853.1">
    <property type="nucleotide sequence ID" value="NZ_SMAL01000004.1"/>
</dbReference>
<dbReference type="Proteomes" id="UP000294902">
    <property type="component" value="Unassembled WGS sequence"/>
</dbReference>
<protein>
    <submittedName>
        <fullName evidence="2">Uncharacterized protein DUF4321</fullName>
    </submittedName>
</protein>
<gene>
    <name evidence="2" type="ORF">EDC18_104124</name>
</gene>
<keyword evidence="1" id="KW-1133">Transmembrane helix</keyword>
<sequence>MAYNRKEKNGWALFLLVLAGIVLGGFLGELGEGTRYFDWLNVGGDFGLESPLKLDLGILFLEFRIAFKITLASLIGIAISIFVYRKL</sequence>
<keyword evidence="1" id="KW-0812">Transmembrane</keyword>
<organism evidence="2 3">
    <name type="scientific">Natranaerovirga pectinivora</name>
    <dbReference type="NCBI Taxonomy" id="682400"/>
    <lineage>
        <taxon>Bacteria</taxon>
        <taxon>Bacillati</taxon>
        <taxon>Bacillota</taxon>
        <taxon>Clostridia</taxon>
        <taxon>Lachnospirales</taxon>
        <taxon>Natranaerovirgaceae</taxon>
        <taxon>Natranaerovirga</taxon>
    </lineage>
</organism>
<name>A0A4R3MLI7_9FIRM</name>